<name>A0A163LVG9_9BACL</name>
<dbReference type="GO" id="GO:0006352">
    <property type="term" value="P:DNA-templated transcription initiation"/>
    <property type="evidence" value="ECO:0007669"/>
    <property type="project" value="InterPro"/>
</dbReference>
<dbReference type="InterPro" id="IPR013325">
    <property type="entry name" value="RNA_pol_sigma_r2"/>
</dbReference>
<evidence type="ECO:0000256" key="3">
    <source>
        <dbReference type="ARBA" id="ARBA00023082"/>
    </source>
</evidence>
<keyword evidence="2" id="KW-0805">Transcription regulation</keyword>
<comment type="caution">
    <text evidence="8">The sequence shown here is derived from an EMBL/GenBank/DDBJ whole genome shotgun (WGS) entry which is preliminary data.</text>
</comment>
<evidence type="ECO:0000259" key="7">
    <source>
        <dbReference type="Pfam" id="PF08281"/>
    </source>
</evidence>
<gene>
    <name evidence="8" type="ORF">AWU65_22480</name>
</gene>
<dbReference type="InterPro" id="IPR014284">
    <property type="entry name" value="RNA_pol_sigma-70_dom"/>
</dbReference>
<reference evidence="8" key="1">
    <citation type="journal article" date="2016" name="Genome Announc.">
        <title>Draft genomes of two strains of Paenibacillus glucanolyticus with capability to degrade lignocellulose.</title>
        <authorList>
            <person name="Mathews S.L."/>
            <person name="Pawlak J."/>
            <person name="Grunden A.M."/>
        </authorList>
    </citation>
    <scope>NUCLEOTIDE SEQUENCE [LARGE SCALE GENOMIC DNA]</scope>
    <source>
        <strain evidence="8">SLM1</strain>
    </source>
</reference>
<evidence type="ECO:0000256" key="5">
    <source>
        <dbReference type="ARBA" id="ARBA00023163"/>
    </source>
</evidence>
<dbReference type="SUPFAM" id="SSF88946">
    <property type="entry name" value="Sigma2 domain of RNA polymerase sigma factors"/>
    <property type="match status" value="1"/>
</dbReference>
<dbReference type="STRING" id="59843.A3958_21760"/>
<keyword evidence="9" id="KW-1185">Reference proteome</keyword>
<dbReference type="SUPFAM" id="SSF88659">
    <property type="entry name" value="Sigma3 and sigma4 domains of RNA polymerase sigma factors"/>
    <property type="match status" value="1"/>
</dbReference>
<keyword evidence="5" id="KW-0804">Transcription</keyword>
<dbReference type="InterPro" id="IPR007627">
    <property type="entry name" value="RNA_pol_sigma70_r2"/>
</dbReference>
<evidence type="ECO:0000256" key="4">
    <source>
        <dbReference type="ARBA" id="ARBA00023125"/>
    </source>
</evidence>
<evidence type="ECO:0000313" key="9">
    <source>
        <dbReference type="Proteomes" id="UP000076796"/>
    </source>
</evidence>
<feature type="domain" description="RNA polymerase sigma-70 region 2" evidence="6">
    <location>
        <begin position="33"/>
        <end position="98"/>
    </location>
</feature>
<dbReference type="InterPro" id="IPR013324">
    <property type="entry name" value="RNA_pol_sigma_r3/r4-like"/>
</dbReference>
<dbReference type="GO" id="GO:0016987">
    <property type="term" value="F:sigma factor activity"/>
    <property type="evidence" value="ECO:0007669"/>
    <property type="project" value="UniProtKB-KW"/>
</dbReference>
<dbReference type="AlphaFoldDB" id="A0A163LVG9"/>
<dbReference type="InterPro" id="IPR036388">
    <property type="entry name" value="WH-like_DNA-bd_sf"/>
</dbReference>
<dbReference type="GO" id="GO:0003677">
    <property type="term" value="F:DNA binding"/>
    <property type="evidence" value="ECO:0007669"/>
    <property type="project" value="UniProtKB-KW"/>
</dbReference>
<proteinExistence type="inferred from homology"/>
<dbReference type="Pfam" id="PF08281">
    <property type="entry name" value="Sigma70_r4_2"/>
    <property type="match status" value="1"/>
</dbReference>
<dbReference type="OrthoDB" id="2732687at2"/>
<dbReference type="PANTHER" id="PTHR43133:SF8">
    <property type="entry name" value="RNA POLYMERASE SIGMA FACTOR HI_1459-RELATED"/>
    <property type="match status" value="1"/>
</dbReference>
<dbReference type="PANTHER" id="PTHR43133">
    <property type="entry name" value="RNA POLYMERASE ECF-TYPE SIGMA FACTO"/>
    <property type="match status" value="1"/>
</dbReference>
<dbReference type="Gene3D" id="1.10.1740.10">
    <property type="match status" value="1"/>
</dbReference>
<keyword evidence="4" id="KW-0238">DNA-binding</keyword>
<dbReference type="InterPro" id="IPR039425">
    <property type="entry name" value="RNA_pol_sigma-70-like"/>
</dbReference>
<dbReference type="GeneID" id="97555952"/>
<dbReference type="NCBIfam" id="TIGR02937">
    <property type="entry name" value="sigma70-ECF"/>
    <property type="match status" value="1"/>
</dbReference>
<feature type="domain" description="RNA polymerase sigma factor 70 region 4 type 2" evidence="7">
    <location>
        <begin position="128"/>
        <end position="178"/>
    </location>
</feature>
<protein>
    <submittedName>
        <fullName evidence="8">RNA polymerase subunit sigma</fullName>
    </submittedName>
</protein>
<keyword evidence="3" id="KW-0731">Sigma factor</keyword>
<evidence type="ECO:0000256" key="2">
    <source>
        <dbReference type="ARBA" id="ARBA00023015"/>
    </source>
</evidence>
<dbReference type="RefSeq" id="WP_063479384.1">
    <property type="nucleotide sequence ID" value="NZ_CP147845.1"/>
</dbReference>
<accession>A0A163LVG9</accession>
<evidence type="ECO:0000313" key="8">
    <source>
        <dbReference type="EMBL" id="KZS48504.1"/>
    </source>
</evidence>
<dbReference type="EMBL" id="LWMH01000001">
    <property type="protein sequence ID" value="KZS48504.1"/>
    <property type="molecule type" value="Genomic_DNA"/>
</dbReference>
<evidence type="ECO:0000256" key="1">
    <source>
        <dbReference type="ARBA" id="ARBA00010641"/>
    </source>
</evidence>
<dbReference type="InterPro" id="IPR013249">
    <property type="entry name" value="RNA_pol_sigma70_r4_t2"/>
</dbReference>
<evidence type="ECO:0000259" key="6">
    <source>
        <dbReference type="Pfam" id="PF04542"/>
    </source>
</evidence>
<dbReference type="CDD" id="cd06171">
    <property type="entry name" value="Sigma70_r4"/>
    <property type="match status" value="1"/>
</dbReference>
<comment type="similarity">
    <text evidence="1">Belongs to the sigma-70 factor family. ECF subfamily.</text>
</comment>
<organism evidence="8 9">
    <name type="scientific">Paenibacillus glucanolyticus</name>
    <dbReference type="NCBI Taxonomy" id="59843"/>
    <lineage>
        <taxon>Bacteria</taxon>
        <taxon>Bacillati</taxon>
        <taxon>Bacillota</taxon>
        <taxon>Bacilli</taxon>
        <taxon>Bacillales</taxon>
        <taxon>Paenibacillaceae</taxon>
        <taxon>Paenibacillus</taxon>
    </lineage>
</organism>
<dbReference type="Pfam" id="PF04542">
    <property type="entry name" value="Sigma70_r2"/>
    <property type="match status" value="1"/>
</dbReference>
<dbReference type="Proteomes" id="UP000076796">
    <property type="component" value="Unassembled WGS sequence"/>
</dbReference>
<sequence length="201" mass="23276">MKREGEGTIDAAVLEEYVHQVQDGDAEAFIPIAREYQRQLYIYCCRLLGSEQDAEDAVQEIFLKAYQSISGYKATVSFNAWLYKIAYHHCLNLLHRRQLSEKLGRLLKGQIFAESAEQEFLRGAFSEPLSRALVSLPAEERSLLVLYVFHDKTYAELSEIIGKTPEAVRKKLTRIRRKVKETMMKWKGEEQWEPSLIQSKS</sequence>
<dbReference type="Gene3D" id="1.10.10.10">
    <property type="entry name" value="Winged helix-like DNA-binding domain superfamily/Winged helix DNA-binding domain"/>
    <property type="match status" value="1"/>
</dbReference>